<keyword evidence="3" id="KW-1185">Reference proteome</keyword>
<accession>A0A9W6YCC1</accession>
<proteinExistence type="predicted"/>
<sequence length="127" mass="14254">MSTVANLPTDGDKRLEIRRACLQNLAACRFPEGNLSHLLIDLLFIGSTYKTKSNMPRRTSGRRLSAREQAEAVVAELQERRIELEQYLDHYSSRPLHAVEDDDTDTSIMDPFRDVGGSEAIKSMASS</sequence>
<dbReference type="AlphaFoldDB" id="A0A9W6YCC1"/>
<evidence type="ECO:0000313" key="3">
    <source>
        <dbReference type="Proteomes" id="UP001165121"/>
    </source>
</evidence>
<dbReference type="OrthoDB" id="128108at2759"/>
<dbReference type="Proteomes" id="UP001165121">
    <property type="component" value="Unassembled WGS sequence"/>
</dbReference>
<evidence type="ECO:0000313" key="2">
    <source>
        <dbReference type="EMBL" id="GMF58517.1"/>
    </source>
</evidence>
<dbReference type="EMBL" id="BSXT01004672">
    <property type="protein sequence ID" value="GMF58517.1"/>
    <property type="molecule type" value="Genomic_DNA"/>
</dbReference>
<organism evidence="2 3">
    <name type="scientific">Phytophthora fragariaefolia</name>
    <dbReference type="NCBI Taxonomy" id="1490495"/>
    <lineage>
        <taxon>Eukaryota</taxon>
        <taxon>Sar</taxon>
        <taxon>Stramenopiles</taxon>
        <taxon>Oomycota</taxon>
        <taxon>Peronosporomycetes</taxon>
        <taxon>Peronosporales</taxon>
        <taxon>Peronosporaceae</taxon>
        <taxon>Phytophthora</taxon>
    </lineage>
</organism>
<feature type="coiled-coil region" evidence="1">
    <location>
        <begin position="67"/>
        <end position="94"/>
    </location>
</feature>
<name>A0A9W6YCC1_9STRA</name>
<reference evidence="2" key="1">
    <citation type="submission" date="2023-04" db="EMBL/GenBank/DDBJ databases">
        <title>Phytophthora fragariaefolia NBRC 109709.</title>
        <authorList>
            <person name="Ichikawa N."/>
            <person name="Sato H."/>
            <person name="Tonouchi N."/>
        </authorList>
    </citation>
    <scope>NUCLEOTIDE SEQUENCE</scope>
    <source>
        <strain evidence="2">NBRC 109709</strain>
    </source>
</reference>
<protein>
    <submittedName>
        <fullName evidence="2">Unnamed protein product</fullName>
    </submittedName>
</protein>
<evidence type="ECO:0000256" key="1">
    <source>
        <dbReference type="SAM" id="Coils"/>
    </source>
</evidence>
<comment type="caution">
    <text evidence="2">The sequence shown here is derived from an EMBL/GenBank/DDBJ whole genome shotgun (WGS) entry which is preliminary data.</text>
</comment>
<keyword evidence="1" id="KW-0175">Coiled coil</keyword>
<gene>
    <name evidence="2" type="ORF">Pfra01_002515300</name>
</gene>